<evidence type="ECO:0000313" key="8">
    <source>
        <dbReference type="Proteomes" id="UP000249134"/>
    </source>
</evidence>
<dbReference type="KEGG" id="blen:NCTC4824_02314"/>
<dbReference type="EMBL" id="LS483476">
    <property type="protein sequence ID" value="SQI59021.1"/>
    <property type="molecule type" value="Genomic_DNA"/>
</dbReference>
<dbReference type="GO" id="GO:0051287">
    <property type="term" value="F:NAD binding"/>
    <property type="evidence" value="ECO:0007669"/>
    <property type="project" value="InterPro"/>
</dbReference>
<protein>
    <submittedName>
        <fullName evidence="7">D-3-phosphoglycerate dehydrogenase</fullName>
        <ecNumber evidence="7">1.1.1.95</ecNumber>
    </submittedName>
</protein>
<evidence type="ECO:0000256" key="1">
    <source>
        <dbReference type="ARBA" id="ARBA00005854"/>
    </source>
</evidence>
<evidence type="ECO:0000256" key="2">
    <source>
        <dbReference type="ARBA" id="ARBA00023002"/>
    </source>
</evidence>
<keyword evidence="2 4" id="KW-0560">Oxidoreductase</keyword>
<dbReference type="InterPro" id="IPR036291">
    <property type="entry name" value="NAD(P)-bd_dom_sf"/>
</dbReference>
<dbReference type="InterPro" id="IPR006139">
    <property type="entry name" value="D-isomer_2_OHA_DH_cat_dom"/>
</dbReference>
<evidence type="ECO:0000256" key="4">
    <source>
        <dbReference type="RuleBase" id="RU003719"/>
    </source>
</evidence>
<dbReference type="STRING" id="1348624.GCA_001591545_01365"/>
<dbReference type="InterPro" id="IPR050857">
    <property type="entry name" value="D-2-hydroxyacid_DH"/>
</dbReference>
<name>A0A2X4W799_LEDLE</name>
<organism evidence="7 8">
    <name type="scientific">Lederbergia lenta</name>
    <name type="common">Bacillus lentus</name>
    <dbReference type="NCBI Taxonomy" id="1467"/>
    <lineage>
        <taxon>Bacteria</taxon>
        <taxon>Bacillati</taxon>
        <taxon>Bacillota</taxon>
        <taxon>Bacilli</taxon>
        <taxon>Bacillales</taxon>
        <taxon>Bacillaceae</taxon>
        <taxon>Lederbergia</taxon>
    </lineage>
</organism>
<proteinExistence type="inferred from homology"/>
<dbReference type="PANTHER" id="PTHR42789:SF1">
    <property type="entry name" value="D-ISOMER SPECIFIC 2-HYDROXYACID DEHYDROGENASE FAMILY PROTEIN (AFU_ORTHOLOGUE AFUA_6G10090)"/>
    <property type="match status" value="1"/>
</dbReference>
<feature type="domain" description="D-isomer specific 2-hydroxyacid dehydrogenase catalytic" evidence="5">
    <location>
        <begin position="14"/>
        <end position="317"/>
    </location>
</feature>
<evidence type="ECO:0000256" key="3">
    <source>
        <dbReference type="ARBA" id="ARBA00023027"/>
    </source>
</evidence>
<dbReference type="Pfam" id="PF02826">
    <property type="entry name" value="2-Hacid_dh_C"/>
    <property type="match status" value="1"/>
</dbReference>
<evidence type="ECO:0000313" key="7">
    <source>
        <dbReference type="EMBL" id="SQI59021.1"/>
    </source>
</evidence>
<dbReference type="RefSeq" id="WP_066138746.1">
    <property type="nucleotide sequence ID" value="NZ_CBCSGM010000001.1"/>
</dbReference>
<dbReference type="InterPro" id="IPR006140">
    <property type="entry name" value="D-isomer_DH_NAD-bd"/>
</dbReference>
<keyword evidence="3" id="KW-0520">NAD</keyword>
<evidence type="ECO:0000259" key="6">
    <source>
        <dbReference type="Pfam" id="PF02826"/>
    </source>
</evidence>
<sequence>MLKGLFILDDFNLIYGSVHEEIKKYIDVYAEPQTKESIQQNPALLADTEVIFSGWGCPVLDDNLLMAAPHLKALFYGAGSIKHITTDAFWERGIPITSAFAANAVPVVEYTLSQILFSLKQGWSYVLKTKKEQKHIKKMEVPGAYHSTVGIVSLGMIGRKVCEILKQFDVHVIAYDPFVSKEDAEKLQVELCSLEELFQRSDVVSLHTPWIKETVGLINGELISLMKHNATLINTSRGAVVNEQEMIEVLKLRSDLFAVLDVTYPEPPIDGSPLFTMDNVILTPHIAGSLSQECQRMGEYMLDELKLYLQGKPLQWEITREKALIMA</sequence>
<dbReference type="SUPFAM" id="SSF52283">
    <property type="entry name" value="Formate/glycerate dehydrogenase catalytic domain-like"/>
    <property type="match status" value="1"/>
</dbReference>
<keyword evidence="8" id="KW-1185">Reference proteome</keyword>
<dbReference type="Proteomes" id="UP000249134">
    <property type="component" value="Chromosome 1"/>
</dbReference>
<dbReference type="PROSITE" id="PS00670">
    <property type="entry name" value="D_2_HYDROXYACID_DH_2"/>
    <property type="match status" value="1"/>
</dbReference>
<dbReference type="InterPro" id="IPR029753">
    <property type="entry name" value="D-isomer_DH_CS"/>
</dbReference>
<accession>A0A2X4W799</accession>
<dbReference type="Pfam" id="PF00389">
    <property type="entry name" value="2-Hacid_dh"/>
    <property type="match status" value="1"/>
</dbReference>
<reference evidence="7 8" key="1">
    <citation type="submission" date="2018-06" db="EMBL/GenBank/DDBJ databases">
        <authorList>
            <consortium name="Pathogen Informatics"/>
            <person name="Doyle S."/>
        </authorList>
    </citation>
    <scope>NUCLEOTIDE SEQUENCE [LARGE SCALE GENOMIC DNA]</scope>
    <source>
        <strain evidence="7 8">NCTC4824</strain>
    </source>
</reference>
<gene>
    <name evidence="7" type="primary">serA_2</name>
    <name evidence="7" type="ORF">NCTC4824_02314</name>
</gene>
<dbReference type="SUPFAM" id="SSF51735">
    <property type="entry name" value="NAD(P)-binding Rossmann-fold domains"/>
    <property type="match status" value="1"/>
</dbReference>
<dbReference type="CDD" id="cd12167">
    <property type="entry name" value="2-Hacid_dh_8"/>
    <property type="match status" value="1"/>
</dbReference>
<feature type="domain" description="D-isomer specific 2-hydroxyacid dehydrogenase NAD-binding" evidence="6">
    <location>
        <begin position="134"/>
        <end position="287"/>
    </location>
</feature>
<dbReference type="EC" id="1.1.1.95" evidence="7"/>
<evidence type="ECO:0000259" key="5">
    <source>
        <dbReference type="Pfam" id="PF00389"/>
    </source>
</evidence>
<dbReference type="GO" id="GO:0004617">
    <property type="term" value="F:phosphoglycerate dehydrogenase activity"/>
    <property type="evidence" value="ECO:0007669"/>
    <property type="project" value="UniProtKB-EC"/>
</dbReference>
<comment type="similarity">
    <text evidence="1 4">Belongs to the D-isomer specific 2-hydroxyacid dehydrogenase family.</text>
</comment>
<dbReference type="Gene3D" id="3.40.50.720">
    <property type="entry name" value="NAD(P)-binding Rossmann-like Domain"/>
    <property type="match status" value="2"/>
</dbReference>
<dbReference type="PANTHER" id="PTHR42789">
    <property type="entry name" value="D-ISOMER SPECIFIC 2-HYDROXYACID DEHYDROGENASE FAMILY PROTEIN (AFU_ORTHOLOGUE AFUA_6G10090)"/>
    <property type="match status" value="1"/>
</dbReference>
<dbReference type="AlphaFoldDB" id="A0A2X4W799"/>